<evidence type="ECO:0000259" key="3">
    <source>
        <dbReference type="Pfam" id="PF02826"/>
    </source>
</evidence>
<dbReference type="Pfam" id="PF02826">
    <property type="entry name" value="2-Hacid_dh_C"/>
    <property type="match status" value="1"/>
</dbReference>
<dbReference type="CDD" id="cd12164">
    <property type="entry name" value="GDH_like_2"/>
    <property type="match status" value="1"/>
</dbReference>
<name>A0A327MPG3_PSEFL</name>
<evidence type="ECO:0000256" key="1">
    <source>
        <dbReference type="ARBA" id="ARBA00023002"/>
    </source>
</evidence>
<dbReference type="GO" id="GO:0051287">
    <property type="term" value="F:NAD binding"/>
    <property type="evidence" value="ECO:0007669"/>
    <property type="project" value="InterPro"/>
</dbReference>
<feature type="domain" description="D-isomer specific 2-hydroxyacid dehydrogenase NAD-binding" evidence="3">
    <location>
        <begin position="107"/>
        <end position="278"/>
    </location>
</feature>
<gene>
    <name evidence="4" type="ORF">DOZ80_25735</name>
</gene>
<proteinExistence type="predicted"/>
<keyword evidence="2" id="KW-0520">NAD</keyword>
<dbReference type="InterPro" id="IPR036291">
    <property type="entry name" value="NAD(P)-bd_dom_sf"/>
</dbReference>
<keyword evidence="1" id="KW-0560">Oxidoreductase</keyword>
<organism evidence="4 5">
    <name type="scientific">Pseudomonas fluorescens</name>
    <dbReference type="NCBI Taxonomy" id="294"/>
    <lineage>
        <taxon>Bacteria</taxon>
        <taxon>Pseudomonadati</taxon>
        <taxon>Pseudomonadota</taxon>
        <taxon>Gammaproteobacteria</taxon>
        <taxon>Pseudomonadales</taxon>
        <taxon>Pseudomonadaceae</taxon>
        <taxon>Pseudomonas</taxon>
    </lineage>
</organism>
<dbReference type="RefSeq" id="WP_111287725.1">
    <property type="nucleotide sequence ID" value="NZ_QLIN01000014.1"/>
</dbReference>
<dbReference type="PANTHER" id="PTHR43333">
    <property type="entry name" value="2-HACID_DH_C DOMAIN-CONTAINING PROTEIN"/>
    <property type="match status" value="1"/>
</dbReference>
<dbReference type="InterPro" id="IPR006140">
    <property type="entry name" value="D-isomer_DH_NAD-bd"/>
</dbReference>
<accession>A0A327MPG3</accession>
<evidence type="ECO:0000313" key="5">
    <source>
        <dbReference type="Proteomes" id="UP000249493"/>
    </source>
</evidence>
<dbReference type="AlphaFoldDB" id="A0A327MPG3"/>
<dbReference type="SUPFAM" id="SSF52283">
    <property type="entry name" value="Formate/glycerate dehydrogenase catalytic domain-like"/>
    <property type="match status" value="1"/>
</dbReference>
<dbReference type="GO" id="GO:0016491">
    <property type="term" value="F:oxidoreductase activity"/>
    <property type="evidence" value="ECO:0007669"/>
    <property type="project" value="UniProtKB-KW"/>
</dbReference>
<dbReference type="Proteomes" id="UP000249493">
    <property type="component" value="Unassembled WGS sequence"/>
</dbReference>
<dbReference type="SUPFAM" id="SSF51735">
    <property type="entry name" value="NAD(P)-binding Rossmann-fold domains"/>
    <property type="match status" value="1"/>
</dbReference>
<sequence>MIDNRLHIYFHSNLDDPEQWRQALTDLLGPIHFSVDTTCCNPQSVDIALLWTTPSKGLAGFTGLRAVLSLGAGINQLDLTTLAPRIPVARLVDRSLTGTMVDYARATVFRYHRSLHRYEQDSRAHRWSFQPPLAASACTIGVLGLGELGQAIAGSLLADGFRVLGWSRSEKTIQGIPSFCGERGLAQIAAQVDILINVLPLTEYTQGILNNRLFSHFSRPVKLINIGRGDHLVEHDLLAALHSGQVEAATLDVSSIEPLPDSSPLWGHPNILITPHVAGLSSPESAAAHIADNIKRAIEGKTLINQVDLAKGY</sequence>
<dbReference type="PANTHER" id="PTHR43333:SF1">
    <property type="entry name" value="D-ISOMER SPECIFIC 2-HYDROXYACID DEHYDROGENASE NAD-BINDING DOMAIN-CONTAINING PROTEIN"/>
    <property type="match status" value="1"/>
</dbReference>
<keyword evidence="4" id="KW-0670">Pyruvate</keyword>
<evidence type="ECO:0000256" key="2">
    <source>
        <dbReference type="ARBA" id="ARBA00023027"/>
    </source>
</evidence>
<evidence type="ECO:0000313" key="4">
    <source>
        <dbReference type="EMBL" id="RAI64860.1"/>
    </source>
</evidence>
<comment type="caution">
    <text evidence="4">The sequence shown here is derived from an EMBL/GenBank/DDBJ whole genome shotgun (WGS) entry which is preliminary data.</text>
</comment>
<dbReference type="EMBL" id="QLIN01000014">
    <property type="protein sequence ID" value="RAI64860.1"/>
    <property type="molecule type" value="Genomic_DNA"/>
</dbReference>
<reference evidence="4 5" key="1">
    <citation type="submission" date="2018-06" db="EMBL/GenBank/DDBJ databases">
        <authorList>
            <person name="Zhirakovskaya E."/>
        </authorList>
    </citation>
    <scope>NUCLEOTIDE SEQUENCE [LARGE SCALE GENOMIC DNA]</scope>
    <source>
        <strain evidence="4 5">LY3</strain>
    </source>
</reference>
<dbReference type="Gene3D" id="3.40.50.720">
    <property type="entry name" value="NAD(P)-binding Rossmann-like Domain"/>
    <property type="match status" value="2"/>
</dbReference>
<protein>
    <submittedName>
        <fullName evidence="4">Glyoxylate/hydroxypyruvate reductase A</fullName>
    </submittedName>
</protein>